<reference evidence="1" key="1">
    <citation type="submission" date="2016-07" db="EMBL/GenBank/DDBJ databases">
        <authorList>
            <person name="Bretaudeau A."/>
        </authorList>
    </citation>
    <scope>NUCLEOTIDE SEQUENCE</scope>
    <source>
        <strain evidence="1">Rice</strain>
        <tissue evidence="1">Whole body</tissue>
    </source>
</reference>
<gene>
    <name evidence="1" type="ORF">SFRICE_007412</name>
</gene>
<sequence>MDVKQRLRKDFVPKTFFLLYGGKRADESLDGKRSAPPTDTRNTRGVTGLFFRLVSVSTSQELDFVNVATSSN</sequence>
<protein>
    <submittedName>
        <fullName evidence="1">SFRICE_007412</fullName>
    </submittedName>
</protein>
<accession>A0A2H1WCR2</accession>
<organism evidence="1">
    <name type="scientific">Spodoptera frugiperda</name>
    <name type="common">Fall armyworm</name>
    <dbReference type="NCBI Taxonomy" id="7108"/>
    <lineage>
        <taxon>Eukaryota</taxon>
        <taxon>Metazoa</taxon>
        <taxon>Ecdysozoa</taxon>
        <taxon>Arthropoda</taxon>
        <taxon>Hexapoda</taxon>
        <taxon>Insecta</taxon>
        <taxon>Pterygota</taxon>
        <taxon>Neoptera</taxon>
        <taxon>Endopterygota</taxon>
        <taxon>Lepidoptera</taxon>
        <taxon>Glossata</taxon>
        <taxon>Ditrysia</taxon>
        <taxon>Noctuoidea</taxon>
        <taxon>Noctuidae</taxon>
        <taxon>Amphipyrinae</taxon>
        <taxon>Spodoptera</taxon>
    </lineage>
</organism>
<proteinExistence type="predicted"/>
<dbReference type="EMBL" id="ODYU01007799">
    <property type="protein sequence ID" value="SOQ50869.1"/>
    <property type="molecule type" value="Genomic_DNA"/>
</dbReference>
<dbReference type="AlphaFoldDB" id="A0A2H1WCR2"/>
<evidence type="ECO:0000313" key="1">
    <source>
        <dbReference type="EMBL" id="SOQ50869.1"/>
    </source>
</evidence>
<name>A0A2H1WCR2_SPOFR</name>